<dbReference type="PROSITE" id="PS51257">
    <property type="entry name" value="PROKAR_LIPOPROTEIN"/>
    <property type="match status" value="1"/>
</dbReference>
<dbReference type="RefSeq" id="WP_386404867.1">
    <property type="nucleotide sequence ID" value="NZ_JBHTJH010000004.1"/>
</dbReference>
<evidence type="ECO:0000256" key="4">
    <source>
        <dbReference type="ARBA" id="ARBA00023136"/>
    </source>
</evidence>
<evidence type="ECO:0000313" key="10">
    <source>
        <dbReference type="Proteomes" id="UP001596978"/>
    </source>
</evidence>
<sequence>MKHIKVVIVLLIMTSLSSCGEDFLDPVPTSSISAENFYQNEEQLVAGIINMYDGLQGVNDTRSDSNHATQMEFYVTEMRSDNTRTKNGEGEAAQFDNFEVRPTNGLVADHYRSFYNVIFRANTVLANLSVASEENRAKFEAEAKFVRAYVYFNLVRLYGEVPLVDRVIGINDTDISYTRRSLTDVYDLIISDLEAAVEHLDNTYRNRASKAAAQALLAKVYLTLGTDHLEAQLLLEDVMASGYSLEPNFYDVFYNENNSEVIFSIGYVSGQADDSQNFSAEWLNGVGRTVGVNYVTNDAVEALNNLGGNRTDVSIRTDPVQPSQTQVTKYLPDGADGGANGRTFDFDARLAGNDWIVLRYADVLLMHVEAIMADGSETSVPAALNSFQLVRDRAGLTDPVTNITKQELLDERRVELAFENQRLFDLIRFGVAVETLSAFAAETGGSFSSTDLLLPIPQGEIGLSNGRLSQNPGY</sequence>
<comment type="caution">
    <text evidence="9">The sequence shown here is derived from an EMBL/GenBank/DDBJ whole genome shotgun (WGS) entry which is preliminary data.</text>
</comment>
<dbReference type="InterPro" id="IPR011990">
    <property type="entry name" value="TPR-like_helical_dom_sf"/>
</dbReference>
<dbReference type="Gene3D" id="1.25.40.390">
    <property type="match status" value="1"/>
</dbReference>
<evidence type="ECO:0000256" key="1">
    <source>
        <dbReference type="ARBA" id="ARBA00004442"/>
    </source>
</evidence>
<dbReference type="EMBL" id="JBHTJH010000004">
    <property type="protein sequence ID" value="MFD0861582.1"/>
    <property type="molecule type" value="Genomic_DNA"/>
</dbReference>
<keyword evidence="5" id="KW-0998">Cell outer membrane</keyword>
<feature type="signal peptide" evidence="6">
    <location>
        <begin position="1"/>
        <end position="20"/>
    </location>
</feature>
<evidence type="ECO:0000256" key="2">
    <source>
        <dbReference type="ARBA" id="ARBA00006275"/>
    </source>
</evidence>
<dbReference type="Pfam" id="PF07980">
    <property type="entry name" value="SusD_RagB"/>
    <property type="match status" value="1"/>
</dbReference>
<organism evidence="9 10">
    <name type="scientific">Sungkyunkwania multivorans</name>
    <dbReference type="NCBI Taxonomy" id="1173618"/>
    <lineage>
        <taxon>Bacteria</taxon>
        <taxon>Pseudomonadati</taxon>
        <taxon>Bacteroidota</taxon>
        <taxon>Flavobacteriia</taxon>
        <taxon>Flavobacteriales</taxon>
        <taxon>Flavobacteriaceae</taxon>
        <taxon>Sungkyunkwania</taxon>
    </lineage>
</organism>
<gene>
    <name evidence="9" type="ORF">ACFQ1M_05150</name>
</gene>
<dbReference type="InterPro" id="IPR012944">
    <property type="entry name" value="SusD_RagB_dom"/>
</dbReference>
<keyword evidence="10" id="KW-1185">Reference proteome</keyword>
<comment type="similarity">
    <text evidence="2">Belongs to the SusD family.</text>
</comment>
<evidence type="ECO:0000259" key="8">
    <source>
        <dbReference type="Pfam" id="PF14322"/>
    </source>
</evidence>
<dbReference type="Proteomes" id="UP001596978">
    <property type="component" value="Unassembled WGS sequence"/>
</dbReference>
<name>A0ABW3CWM6_9FLAO</name>
<reference evidence="10" key="1">
    <citation type="journal article" date="2019" name="Int. J. Syst. Evol. Microbiol.">
        <title>The Global Catalogue of Microorganisms (GCM) 10K type strain sequencing project: providing services to taxonomists for standard genome sequencing and annotation.</title>
        <authorList>
            <consortium name="The Broad Institute Genomics Platform"/>
            <consortium name="The Broad Institute Genome Sequencing Center for Infectious Disease"/>
            <person name="Wu L."/>
            <person name="Ma J."/>
        </authorList>
    </citation>
    <scope>NUCLEOTIDE SEQUENCE [LARGE SCALE GENOMIC DNA]</scope>
    <source>
        <strain evidence="10">CCUG 62952</strain>
    </source>
</reference>
<dbReference type="SUPFAM" id="SSF48452">
    <property type="entry name" value="TPR-like"/>
    <property type="match status" value="1"/>
</dbReference>
<evidence type="ECO:0000313" key="9">
    <source>
        <dbReference type="EMBL" id="MFD0861582.1"/>
    </source>
</evidence>
<evidence type="ECO:0000256" key="6">
    <source>
        <dbReference type="SAM" id="SignalP"/>
    </source>
</evidence>
<feature type="domain" description="RagB/SusD" evidence="7">
    <location>
        <begin position="351"/>
        <end position="474"/>
    </location>
</feature>
<evidence type="ECO:0000259" key="7">
    <source>
        <dbReference type="Pfam" id="PF07980"/>
    </source>
</evidence>
<protein>
    <submittedName>
        <fullName evidence="9">RagB/SusD family nutrient uptake outer membrane protein</fullName>
    </submittedName>
</protein>
<keyword evidence="4" id="KW-0472">Membrane</keyword>
<accession>A0ABW3CWM6</accession>
<dbReference type="Pfam" id="PF14322">
    <property type="entry name" value="SusD-like_3"/>
    <property type="match status" value="1"/>
</dbReference>
<feature type="chain" id="PRO_5046636236" evidence="6">
    <location>
        <begin position="21"/>
        <end position="474"/>
    </location>
</feature>
<feature type="domain" description="SusD-like N-terminal" evidence="8">
    <location>
        <begin position="22"/>
        <end position="222"/>
    </location>
</feature>
<evidence type="ECO:0000256" key="5">
    <source>
        <dbReference type="ARBA" id="ARBA00023237"/>
    </source>
</evidence>
<evidence type="ECO:0000256" key="3">
    <source>
        <dbReference type="ARBA" id="ARBA00022729"/>
    </source>
</evidence>
<comment type="subcellular location">
    <subcellularLocation>
        <location evidence="1">Cell outer membrane</location>
    </subcellularLocation>
</comment>
<proteinExistence type="inferred from homology"/>
<dbReference type="InterPro" id="IPR033985">
    <property type="entry name" value="SusD-like_N"/>
</dbReference>
<keyword evidence="3 6" id="KW-0732">Signal</keyword>